<dbReference type="Proteomes" id="UP000277811">
    <property type="component" value="Unassembled WGS sequence"/>
</dbReference>
<gene>
    <name evidence="1" type="ORF">LUCI_3156</name>
</gene>
<reference evidence="1 2" key="1">
    <citation type="submission" date="2018-06" db="EMBL/GenBank/DDBJ databases">
        <authorList>
            <person name="Strepis N."/>
        </authorList>
    </citation>
    <scope>NUCLEOTIDE SEQUENCE [LARGE SCALE GENOMIC DNA]</scope>
    <source>
        <strain evidence="1">LUCI</strain>
    </source>
</reference>
<dbReference type="OrthoDB" id="1683308at2"/>
<name>A0A498R932_9FIRM</name>
<protein>
    <submittedName>
        <fullName evidence="1">Uncharacterized protein</fullName>
    </submittedName>
</protein>
<accession>A0A498R932</accession>
<evidence type="ECO:0000313" key="2">
    <source>
        <dbReference type="Proteomes" id="UP000277811"/>
    </source>
</evidence>
<dbReference type="AlphaFoldDB" id="A0A498R932"/>
<organism evidence="1 2">
    <name type="scientific">Lucifera butyrica</name>
    <dbReference type="NCBI Taxonomy" id="1351585"/>
    <lineage>
        <taxon>Bacteria</taxon>
        <taxon>Bacillati</taxon>
        <taxon>Bacillota</taxon>
        <taxon>Negativicutes</taxon>
        <taxon>Veillonellales</taxon>
        <taxon>Veillonellaceae</taxon>
        <taxon>Lucifera</taxon>
    </lineage>
</organism>
<sequence>MKKDDPLEKMMEQLIQLVGHNNAVTEELSQRMDNLENKVNGGFQQLTSMITLSNEKAESEINALKINTASKEFAKRTEKMITLLMPKQQPKKTWPKFALI</sequence>
<proteinExistence type="predicted"/>
<keyword evidence="2" id="KW-1185">Reference proteome</keyword>
<dbReference type="RefSeq" id="WP_122628811.1">
    <property type="nucleotide sequence ID" value="NZ_UPPP01000082.1"/>
</dbReference>
<evidence type="ECO:0000313" key="1">
    <source>
        <dbReference type="EMBL" id="VBB07891.1"/>
    </source>
</evidence>
<dbReference type="EMBL" id="UPPP01000082">
    <property type="protein sequence ID" value="VBB07891.1"/>
    <property type="molecule type" value="Genomic_DNA"/>
</dbReference>